<dbReference type="Pfam" id="PF08401">
    <property type="entry name" value="ArdcN"/>
    <property type="match status" value="1"/>
</dbReference>
<sequence>MKKELIGRTSSRQNDLYRVVTNKIIEALEKGTEPWRKTWNTENEGLPVNAATGRYYSGINVMLLWMGAIEKGVNSNRWLTFNQAKCAGGSVRRGEKSTLVTLFKPITENKLDSEITETEDKLIHSSRCFMTSFHLFNIEQCENLPESFYVKKPTLTHFERIDKAETIVISSGIQVIHRYQDCAYYHTKNDHIVIPEMGQFHSVEDYYCTLLHELVHSTGHISRLARKGIMASLPMKMNNPVYAFEELIAEIGSAFLCAELGIQGHLQHESYIASWLKILKKDHKAIFQAAKYAREAFEYLILNINKK</sequence>
<evidence type="ECO:0000313" key="4">
    <source>
        <dbReference type="Proteomes" id="UP000195540"/>
    </source>
</evidence>
<dbReference type="PIRSF" id="PIRSF037112">
    <property type="entry name" value="Antirestriction_ArdC"/>
    <property type="match status" value="1"/>
</dbReference>
<name>A0AAJ1DFL2_PROMI</name>
<evidence type="ECO:0000313" key="3">
    <source>
        <dbReference type="EMBL" id="ARX35901.1"/>
    </source>
</evidence>
<gene>
    <name evidence="3" type="ORF">AM402_17790</name>
</gene>
<dbReference type="InterPro" id="IPR017113">
    <property type="entry name" value="Antirestriction_ArdC"/>
</dbReference>
<accession>A0AAJ1DFL2</accession>
<dbReference type="EMBL" id="CP021694">
    <property type="protein sequence ID" value="ARX35901.1"/>
    <property type="molecule type" value="Genomic_DNA"/>
</dbReference>
<dbReference type="RefSeq" id="WP_049211830.1">
    <property type="nucleotide sequence ID" value="NZ_BGKS01000030.1"/>
</dbReference>
<evidence type="ECO:0000259" key="1">
    <source>
        <dbReference type="Pfam" id="PF08401"/>
    </source>
</evidence>
<organism evidence="3 4">
    <name type="scientific">Proteus mirabilis</name>
    <dbReference type="NCBI Taxonomy" id="584"/>
    <lineage>
        <taxon>Bacteria</taxon>
        <taxon>Pseudomonadati</taxon>
        <taxon>Pseudomonadota</taxon>
        <taxon>Gammaproteobacteria</taxon>
        <taxon>Enterobacterales</taxon>
        <taxon>Morganellaceae</taxon>
        <taxon>Proteus</taxon>
    </lineage>
</organism>
<dbReference type="AlphaFoldDB" id="A0AAJ1DFL2"/>
<dbReference type="Pfam" id="PF18818">
    <property type="entry name" value="MPTase-PolyVal"/>
    <property type="match status" value="1"/>
</dbReference>
<dbReference type="GO" id="GO:0003697">
    <property type="term" value="F:single-stranded DNA binding"/>
    <property type="evidence" value="ECO:0007669"/>
    <property type="project" value="InterPro"/>
</dbReference>
<protein>
    <submittedName>
        <fullName evidence="3">DUF1738 domain-containing protein</fullName>
    </submittedName>
</protein>
<reference evidence="3 4" key="1">
    <citation type="submission" date="2017-05" db="EMBL/GenBank/DDBJ databases">
        <title>Whole genome sequencing of Proteus mirabilis AR_0155.</title>
        <authorList>
            <person name="Conlan S."/>
            <person name="Thomas P.J."/>
            <person name="Mullikin J."/>
            <person name="Frank K.M."/>
            <person name="Segre J.A."/>
        </authorList>
    </citation>
    <scope>NUCLEOTIDE SEQUENCE [LARGE SCALE GENOMIC DNA]</scope>
    <source>
        <strain evidence="3 4">AR_0155</strain>
    </source>
</reference>
<dbReference type="InterPro" id="IPR013610">
    <property type="entry name" value="ArdC_N"/>
</dbReference>
<feature type="domain" description="Polyvalent protein metallopeptidase" evidence="2">
    <location>
        <begin position="163"/>
        <end position="291"/>
    </location>
</feature>
<feature type="domain" description="N-terminal" evidence="1">
    <location>
        <begin position="14"/>
        <end position="136"/>
    </location>
</feature>
<dbReference type="InterPro" id="IPR041459">
    <property type="entry name" value="MPTase-PolyVal"/>
</dbReference>
<proteinExistence type="predicted"/>
<dbReference type="Proteomes" id="UP000195540">
    <property type="component" value="Chromosome"/>
</dbReference>
<evidence type="ECO:0000259" key="2">
    <source>
        <dbReference type="Pfam" id="PF18818"/>
    </source>
</evidence>